<dbReference type="Pfam" id="PF04548">
    <property type="entry name" value="AIG1"/>
    <property type="match status" value="1"/>
</dbReference>
<keyword evidence="2" id="KW-0342">GTP-binding</keyword>
<accession>A0AAP0M6E2</accession>
<dbReference type="Gene3D" id="3.40.50.300">
    <property type="entry name" value="P-loop containing nucleotide triphosphate hydrolases"/>
    <property type="match status" value="1"/>
</dbReference>
<dbReference type="PANTHER" id="PTHR10903">
    <property type="entry name" value="GTPASE, IMAP FAMILY MEMBER-RELATED"/>
    <property type="match status" value="1"/>
</dbReference>
<dbReference type="Proteomes" id="UP001428341">
    <property type="component" value="Unassembled WGS sequence"/>
</dbReference>
<evidence type="ECO:0000313" key="4">
    <source>
        <dbReference type="EMBL" id="KAK9199599.1"/>
    </source>
</evidence>
<dbReference type="PANTHER" id="PTHR10903:SF184">
    <property type="entry name" value="GTP-BINDING PROTEIN A"/>
    <property type="match status" value="1"/>
</dbReference>
<name>A0AAP0M6E2_9ROSI</name>
<evidence type="ECO:0000259" key="3">
    <source>
        <dbReference type="Pfam" id="PF04548"/>
    </source>
</evidence>
<sequence length="153" mass="17736">MAKDGIHAGLLDFFVTSHFSREEEVTVHRLQTLFGKIVFYYMIVVFTGGDDLENNEKTLEDYLGLECPKPLKVNYVDATENMIMSFRSFEVWSLEFVYDNSTVFCLVKRQEILQLCDNRCVLLDNKTKYEVKNGGQPYTNEFFAELKVTSLLS</sequence>
<feature type="domain" description="AIG1-type G" evidence="3">
    <location>
        <begin position="1"/>
        <end position="72"/>
    </location>
</feature>
<evidence type="ECO:0000256" key="2">
    <source>
        <dbReference type="ARBA" id="ARBA00023134"/>
    </source>
</evidence>
<dbReference type="GO" id="GO:0005525">
    <property type="term" value="F:GTP binding"/>
    <property type="evidence" value="ECO:0007669"/>
    <property type="project" value="UniProtKB-KW"/>
</dbReference>
<keyword evidence="1" id="KW-0547">Nucleotide-binding</keyword>
<dbReference type="InterPro" id="IPR045058">
    <property type="entry name" value="GIMA/IAN/Toc"/>
</dbReference>
<dbReference type="InterPro" id="IPR006703">
    <property type="entry name" value="G_AIG1"/>
</dbReference>
<dbReference type="EMBL" id="JBCGBO010000005">
    <property type="protein sequence ID" value="KAK9199599.1"/>
    <property type="molecule type" value="Genomic_DNA"/>
</dbReference>
<dbReference type="InterPro" id="IPR027417">
    <property type="entry name" value="P-loop_NTPase"/>
</dbReference>
<protein>
    <recommendedName>
        <fullName evidence="3">AIG1-type G domain-containing protein</fullName>
    </recommendedName>
</protein>
<organism evidence="4 5">
    <name type="scientific">Citrus x changshan-huyou</name>
    <dbReference type="NCBI Taxonomy" id="2935761"/>
    <lineage>
        <taxon>Eukaryota</taxon>
        <taxon>Viridiplantae</taxon>
        <taxon>Streptophyta</taxon>
        <taxon>Embryophyta</taxon>
        <taxon>Tracheophyta</taxon>
        <taxon>Spermatophyta</taxon>
        <taxon>Magnoliopsida</taxon>
        <taxon>eudicotyledons</taxon>
        <taxon>Gunneridae</taxon>
        <taxon>Pentapetalae</taxon>
        <taxon>rosids</taxon>
        <taxon>malvids</taxon>
        <taxon>Sapindales</taxon>
        <taxon>Rutaceae</taxon>
        <taxon>Aurantioideae</taxon>
        <taxon>Citrus</taxon>
    </lineage>
</organism>
<evidence type="ECO:0000256" key="1">
    <source>
        <dbReference type="ARBA" id="ARBA00022741"/>
    </source>
</evidence>
<keyword evidence="5" id="KW-1185">Reference proteome</keyword>
<comment type="caution">
    <text evidence="4">The sequence shown here is derived from an EMBL/GenBank/DDBJ whole genome shotgun (WGS) entry which is preliminary data.</text>
</comment>
<evidence type="ECO:0000313" key="5">
    <source>
        <dbReference type="Proteomes" id="UP001428341"/>
    </source>
</evidence>
<dbReference type="AlphaFoldDB" id="A0AAP0M6E2"/>
<proteinExistence type="predicted"/>
<reference evidence="4 5" key="1">
    <citation type="submission" date="2024-05" db="EMBL/GenBank/DDBJ databases">
        <title>Haplotype-resolved chromosome-level genome assembly of Huyou (Citrus changshanensis).</title>
        <authorList>
            <person name="Miao C."/>
            <person name="Chen W."/>
            <person name="Wu Y."/>
            <person name="Wang L."/>
            <person name="Zhao S."/>
            <person name="Grierson D."/>
            <person name="Xu C."/>
            <person name="Chen K."/>
        </authorList>
    </citation>
    <scope>NUCLEOTIDE SEQUENCE [LARGE SCALE GENOMIC DNA]</scope>
    <source>
        <strain evidence="4">01-14</strain>
        <tissue evidence="4">Leaf</tissue>
    </source>
</reference>
<gene>
    <name evidence="4" type="ORF">WN944_014791</name>
</gene>